<keyword evidence="5" id="KW-0472">Membrane</keyword>
<dbReference type="PROSITE" id="PS00211">
    <property type="entry name" value="ABC_TRANSPORTER_1"/>
    <property type="match status" value="1"/>
</dbReference>
<keyword evidence="5" id="KW-0812">Transmembrane</keyword>
<dbReference type="CDD" id="cd03255">
    <property type="entry name" value="ABC_MJ0796_LolCDE_FtsE"/>
    <property type="match status" value="1"/>
</dbReference>
<dbReference type="SUPFAM" id="SSF52540">
    <property type="entry name" value="P-loop containing nucleoside triphosphate hydrolases"/>
    <property type="match status" value="1"/>
</dbReference>
<dbReference type="PANTHER" id="PTHR24220:SF689">
    <property type="entry name" value="LIPOPROTEIN-RELEASING SYSTEM ATP-BINDING PROTEIN LOLD"/>
    <property type="match status" value="1"/>
</dbReference>
<comment type="similarity">
    <text evidence="7">Belongs to the ABC transporter superfamily. Macrolide exporter (TC 3.A.1.122) family.</text>
</comment>
<dbReference type="Proteomes" id="UP000184327">
    <property type="component" value="Unassembled WGS sequence"/>
</dbReference>
<dbReference type="GO" id="GO:0046677">
    <property type="term" value="P:response to antibiotic"/>
    <property type="evidence" value="ECO:0007669"/>
    <property type="project" value="UniProtKB-KW"/>
</dbReference>
<evidence type="ECO:0000313" key="10">
    <source>
        <dbReference type="Proteomes" id="UP000184327"/>
    </source>
</evidence>
<evidence type="ECO:0000256" key="6">
    <source>
        <dbReference type="ARBA" id="ARBA00023251"/>
    </source>
</evidence>
<evidence type="ECO:0000256" key="5">
    <source>
        <dbReference type="ARBA" id="ARBA00022989"/>
    </source>
</evidence>
<dbReference type="SMART" id="SM00382">
    <property type="entry name" value="AAA"/>
    <property type="match status" value="1"/>
</dbReference>
<dbReference type="GO" id="GO:0016887">
    <property type="term" value="F:ATP hydrolysis activity"/>
    <property type="evidence" value="ECO:0007669"/>
    <property type="project" value="InterPro"/>
</dbReference>
<dbReference type="GO" id="GO:0098796">
    <property type="term" value="C:membrane protein complex"/>
    <property type="evidence" value="ECO:0007669"/>
    <property type="project" value="UniProtKB-ARBA"/>
</dbReference>
<evidence type="ECO:0000256" key="3">
    <source>
        <dbReference type="ARBA" id="ARBA00022741"/>
    </source>
</evidence>
<keyword evidence="9" id="KW-0449">Lipoprotein</keyword>
<dbReference type="STRING" id="1122156.SAMN02745117_01023"/>
<accession>A0A1M4XCT2</accession>
<sequence length="255" mass="27536">MIALHTMNTMPTPLPSTPLLELRDVRKSHQIGTALETEVLHGISLRIQAGEFCALTGASGSGKSSLLNLIGLLESATAGDILLDGQSTTGLTSAQRTRLRGRSIGFVFQFHHLLPAFTALENVLMPASIAHGRPSPAQCQRAQALLHRVGLRGHEHKKPAALSGGQQQRVAIARALLLSPRLLLADEPTGNLDSHTAAEVFALLREFSHEKEQTQRSACLIVTHDPHLAARCDRQFVMQDGRLQPESDTPAASLR</sequence>
<evidence type="ECO:0000313" key="9">
    <source>
        <dbReference type="EMBL" id="SHE91210.1"/>
    </source>
</evidence>
<dbReference type="Gene3D" id="3.40.50.300">
    <property type="entry name" value="P-loop containing nucleotide triphosphate hydrolases"/>
    <property type="match status" value="1"/>
</dbReference>
<keyword evidence="1" id="KW-0813">Transport</keyword>
<keyword evidence="2" id="KW-1003">Cell membrane</keyword>
<evidence type="ECO:0000259" key="8">
    <source>
        <dbReference type="PROSITE" id="PS50893"/>
    </source>
</evidence>
<feature type="domain" description="ABC transporter" evidence="8">
    <location>
        <begin position="20"/>
        <end position="254"/>
    </location>
</feature>
<dbReference type="AlphaFoldDB" id="A0A1M4XCT2"/>
<dbReference type="Pfam" id="PF00005">
    <property type="entry name" value="ABC_tran"/>
    <property type="match status" value="1"/>
</dbReference>
<keyword evidence="3" id="KW-0547">Nucleotide-binding</keyword>
<dbReference type="GO" id="GO:0005886">
    <property type="term" value="C:plasma membrane"/>
    <property type="evidence" value="ECO:0007669"/>
    <property type="project" value="TreeGrafter"/>
</dbReference>
<keyword evidence="5" id="KW-1133">Transmembrane helix</keyword>
<evidence type="ECO:0000256" key="4">
    <source>
        <dbReference type="ARBA" id="ARBA00022840"/>
    </source>
</evidence>
<name>A0A1M4XCT2_9BURK</name>
<dbReference type="GO" id="GO:0005524">
    <property type="term" value="F:ATP binding"/>
    <property type="evidence" value="ECO:0007669"/>
    <property type="project" value="UniProtKB-KW"/>
</dbReference>
<evidence type="ECO:0000256" key="1">
    <source>
        <dbReference type="ARBA" id="ARBA00022448"/>
    </source>
</evidence>
<dbReference type="InterPro" id="IPR017911">
    <property type="entry name" value="MacB-like_ATP-bd"/>
</dbReference>
<keyword evidence="10" id="KW-1185">Reference proteome</keyword>
<dbReference type="InterPro" id="IPR015854">
    <property type="entry name" value="ABC_transpr_LolD-like"/>
</dbReference>
<dbReference type="FunFam" id="3.40.50.300:FF:000032">
    <property type="entry name" value="Export ABC transporter ATP-binding protein"/>
    <property type="match status" value="1"/>
</dbReference>
<dbReference type="GO" id="GO:0022857">
    <property type="term" value="F:transmembrane transporter activity"/>
    <property type="evidence" value="ECO:0007669"/>
    <property type="project" value="TreeGrafter"/>
</dbReference>
<reference evidence="9 10" key="1">
    <citation type="submission" date="2016-11" db="EMBL/GenBank/DDBJ databases">
        <authorList>
            <person name="Jaros S."/>
            <person name="Januszkiewicz K."/>
            <person name="Wedrychowicz H."/>
        </authorList>
    </citation>
    <scope>NUCLEOTIDE SEQUENCE [LARGE SCALE GENOMIC DNA]</scope>
    <source>
        <strain evidence="9 10">DSM 16112</strain>
    </source>
</reference>
<dbReference type="InterPro" id="IPR017871">
    <property type="entry name" value="ABC_transporter-like_CS"/>
</dbReference>
<organism evidence="9 10">
    <name type="scientific">Lampropedia hyalina DSM 16112</name>
    <dbReference type="NCBI Taxonomy" id="1122156"/>
    <lineage>
        <taxon>Bacteria</taxon>
        <taxon>Pseudomonadati</taxon>
        <taxon>Pseudomonadota</taxon>
        <taxon>Betaproteobacteria</taxon>
        <taxon>Burkholderiales</taxon>
        <taxon>Comamonadaceae</taxon>
        <taxon>Lampropedia</taxon>
    </lineage>
</organism>
<evidence type="ECO:0000256" key="2">
    <source>
        <dbReference type="ARBA" id="ARBA00022475"/>
    </source>
</evidence>
<dbReference type="PANTHER" id="PTHR24220">
    <property type="entry name" value="IMPORT ATP-BINDING PROTEIN"/>
    <property type="match status" value="1"/>
</dbReference>
<dbReference type="InterPro" id="IPR003439">
    <property type="entry name" value="ABC_transporter-like_ATP-bd"/>
</dbReference>
<proteinExistence type="inferred from homology"/>
<keyword evidence="4 9" id="KW-0067">ATP-binding</keyword>
<dbReference type="EMBL" id="FQUZ01000009">
    <property type="protein sequence ID" value="SHE91210.1"/>
    <property type="molecule type" value="Genomic_DNA"/>
</dbReference>
<dbReference type="PROSITE" id="PS50893">
    <property type="entry name" value="ABC_TRANSPORTER_2"/>
    <property type="match status" value="1"/>
</dbReference>
<dbReference type="InterPro" id="IPR027417">
    <property type="entry name" value="P-loop_NTPase"/>
</dbReference>
<dbReference type="InterPro" id="IPR003593">
    <property type="entry name" value="AAA+_ATPase"/>
</dbReference>
<gene>
    <name evidence="9" type="ORF">SAMN02745117_01023</name>
</gene>
<keyword evidence="6" id="KW-0046">Antibiotic resistance</keyword>
<evidence type="ECO:0000256" key="7">
    <source>
        <dbReference type="ARBA" id="ARBA00038388"/>
    </source>
</evidence>
<protein>
    <submittedName>
        <fullName evidence="9">Lipoprotein-releasing system ATP-binding protein</fullName>
    </submittedName>
</protein>